<keyword evidence="1" id="KW-0175">Coiled coil</keyword>
<evidence type="ECO:0008006" key="3">
    <source>
        <dbReference type="Google" id="ProtNLM"/>
    </source>
</evidence>
<reference evidence="2" key="1">
    <citation type="submission" date="2019-02" db="EMBL/GenBank/DDBJ databases">
        <authorList>
            <person name="Gruber-Vodicka R. H."/>
            <person name="Seah K. B. B."/>
        </authorList>
    </citation>
    <scope>NUCLEOTIDE SEQUENCE</scope>
    <source>
        <strain evidence="2">BECK_BZ126</strain>
    </source>
</reference>
<feature type="coiled-coil region" evidence="1">
    <location>
        <begin position="225"/>
        <end position="336"/>
    </location>
</feature>
<accession>A0A451AE83</accession>
<evidence type="ECO:0000256" key="1">
    <source>
        <dbReference type="SAM" id="Coils"/>
    </source>
</evidence>
<organism evidence="2">
    <name type="scientific">Candidatus Kentrum sp. TC</name>
    <dbReference type="NCBI Taxonomy" id="2126339"/>
    <lineage>
        <taxon>Bacteria</taxon>
        <taxon>Pseudomonadati</taxon>
        <taxon>Pseudomonadota</taxon>
        <taxon>Gammaproteobacteria</taxon>
        <taxon>Candidatus Kentrum</taxon>
    </lineage>
</organism>
<evidence type="ECO:0000313" key="2">
    <source>
        <dbReference type="EMBL" id="VFK64321.1"/>
    </source>
</evidence>
<gene>
    <name evidence="2" type="ORF">BECKTC1821F_GA0114240_11212</name>
</gene>
<sequence>MQIANPIYDVVFKYLMQNNEVAILILTTILEEEILALDLLPQETAITLENRSFTVYRLDFSARIKTGNGEGRHVIIEIQKAKFAADIMRFRRYLGNQYAKGFPIEGEKAPKAIPIIGIYFLGYELDHTTSSVIKVYRSYRDGVTGEELPKREEFIESLTHDSIVIQIPYLGPKPRNATERLLAIFDQHRKVERDGHLLDVDEEDYPEEYRKVMRRLNGAVSEPAIRRTMEVEDEILAELEDIERRFAGKEKIIEEKERAIEEKEQVIEEKEQVIEEKEQVIEEKEQVIEEKEQVIKSKDRIIEENTKVLKENAKTLEEKDRELAEKDRLIAKLSGK</sequence>
<protein>
    <recommendedName>
        <fullName evidence="3">PD-(D/E)XK nuclease family transposase</fullName>
    </recommendedName>
</protein>
<proteinExistence type="predicted"/>
<dbReference type="EMBL" id="CAADFW010000121">
    <property type="protein sequence ID" value="VFK64321.1"/>
    <property type="molecule type" value="Genomic_DNA"/>
</dbReference>
<dbReference type="AlphaFoldDB" id="A0A451AE83"/>
<name>A0A451AE83_9GAMM</name>